<protein>
    <submittedName>
        <fullName evidence="1">Uncharacterized protein</fullName>
    </submittedName>
</protein>
<sequence>MAQRFMYSFVRALSITLLITCLSVGYTPSAIAQNIITKEIYLKKSKEAERKILFGQSILQAIPVLGKPDKIEDYYFEADEKTGKLYHYGKSHVFFMDDKLSGFTIVDSSLVVGLDNGLEVRVGDGLKSDNFKNYKARYSPGTSFNIYATCSIELNIGTSDDSIFLLFDEKDRLNGIAHWSPI</sequence>
<dbReference type="EMBL" id="QNUL01000018">
    <property type="protein sequence ID" value="REA58813.1"/>
    <property type="molecule type" value="Genomic_DNA"/>
</dbReference>
<comment type="caution">
    <text evidence="1">The sequence shown here is derived from an EMBL/GenBank/DDBJ whole genome shotgun (WGS) entry which is preliminary data.</text>
</comment>
<dbReference type="AlphaFoldDB" id="A0A3D8Y8B7"/>
<dbReference type="OrthoDB" id="958864at2"/>
<dbReference type="Proteomes" id="UP000256373">
    <property type="component" value="Unassembled WGS sequence"/>
</dbReference>
<gene>
    <name evidence="1" type="ORF">DSL64_19270</name>
</gene>
<dbReference type="RefSeq" id="WP_147300386.1">
    <property type="nucleotide sequence ID" value="NZ_QNUL01000018.1"/>
</dbReference>
<evidence type="ECO:0000313" key="1">
    <source>
        <dbReference type="EMBL" id="REA58813.1"/>
    </source>
</evidence>
<keyword evidence="2" id="KW-1185">Reference proteome</keyword>
<name>A0A3D8Y8B7_9BACT</name>
<organism evidence="1 2">
    <name type="scientific">Dyadobacter luteus</name>
    <dbReference type="NCBI Taxonomy" id="2259619"/>
    <lineage>
        <taxon>Bacteria</taxon>
        <taxon>Pseudomonadati</taxon>
        <taxon>Bacteroidota</taxon>
        <taxon>Cytophagia</taxon>
        <taxon>Cytophagales</taxon>
        <taxon>Spirosomataceae</taxon>
        <taxon>Dyadobacter</taxon>
    </lineage>
</organism>
<reference evidence="1 2" key="1">
    <citation type="submission" date="2018-07" db="EMBL/GenBank/DDBJ databases">
        <title>Dyadobacter roseus sp. nov., isolated from rose rhizosphere soil.</title>
        <authorList>
            <person name="Chen L."/>
        </authorList>
    </citation>
    <scope>NUCLEOTIDE SEQUENCE [LARGE SCALE GENOMIC DNA]</scope>
    <source>
        <strain evidence="1 2">RS19</strain>
    </source>
</reference>
<proteinExistence type="predicted"/>
<evidence type="ECO:0000313" key="2">
    <source>
        <dbReference type="Proteomes" id="UP000256373"/>
    </source>
</evidence>
<accession>A0A3D8Y8B7</accession>